<name>A0A3B1A1K7_9ZZZZ</name>
<sequence length="214" mass="24507">MVMPVFAGWPNVLLPPQAKEKPPLAEKIFMNGVPLKVVNFSTRLTVRQVLGYYRSRWADGFVEDEYNGWQQISRLQGKYFVTVQAKPSELAEHDVATRGRINIMNLNEGDIRTTPNFPVLQGSAVINDVETVDKYNKARTLLIVNNYPAEKNAEYYQRYFKKEKWTQVTNKTVGDSAHVLVFKRDEDETSVVIRSSSGDSSILVNEVKKKSWFN</sequence>
<protein>
    <submittedName>
        <fullName evidence="1">Uncharacterized protein</fullName>
    </submittedName>
</protein>
<reference evidence="1" key="1">
    <citation type="submission" date="2018-06" db="EMBL/GenBank/DDBJ databases">
        <authorList>
            <person name="Zhirakovskaya E."/>
        </authorList>
    </citation>
    <scope>NUCLEOTIDE SEQUENCE</scope>
</reference>
<proteinExistence type="predicted"/>
<organism evidence="1">
    <name type="scientific">hydrothermal vent metagenome</name>
    <dbReference type="NCBI Taxonomy" id="652676"/>
    <lineage>
        <taxon>unclassified sequences</taxon>
        <taxon>metagenomes</taxon>
        <taxon>ecological metagenomes</taxon>
    </lineage>
</organism>
<gene>
    <name evidence="1" type="ORF">MNBD_GAMMA23-662</name>
</gene>
<dbReference type="AlphaFoldDB" id="A0A3B1A1K7"/>
<evidence type="ECO:0000313" key="1">
    <source>
        <dbReference type="EMBL" id="VAW93632.1"/>
    </source>
</evidence>
<accession>A0A3B1A1K7</accession>
<dbReference type="EMBL" id="UOFT01000034">
    <property type="protein sequence ID" value="VAW93632.1"/>
    <property type="molecule type" value="Genomic_DNA"/>
</dbReference>